<keyword evidence="1" id="KW-1185">Reference proteome</keyword>
<dbReference type="Proteomes" id="UP000887565">
    <property type="component" value="Unplaced"/>
</dbReference>
<protein>
    <submittedName>
        <fullName evidence="2">Uncharacterized protein</fullName>
    </submittedName>
</protein>
<name>A0A915HPX5_ROMCU</name>
<evidence type="ECO:0000313" key="1">
    <source>
        <dbReference type="Proteomes" id="UP000887565"/>
    </source>
</evidence>
<dbReference type="WBParaSite" id="nRc.2.0.1.t03520-RA">
    <property type="protein sequence ID" value="nRc.2.0.1.t03520-RA"/>
    <property type="gene ID" value="nRc.2.0.1.g03520"/>
</dbReference>
<proteinExistence type="predicted"/>
<evidence type="ECO:0000313" key="2">
    <source>
        <dbReference type="WBParaSite" id="nRc.2.0.1.t03520-RA"/>
    </source>
</evidence>
<sequence>MTRPPHGWTMRRTPIFRDRGMVAVENGDASMMLTLLTARNISPNSLATLVRNFVAATGC</sequence>
<reference evidence="2" key="1">
    <citation type="submission" date="2022-11" db="UniProtKB">
        <authorList>
            <consortium name="WormBaseParasite"/>
        </authorList>
    </citation>
    <scope>IDENTIFICATION</scope>
</reference>
<accession>A0A915HPX5</accession>
<organism evidence="1 2">
    <name type="scientific">Romanomermis culicivorax</name>
    <name type="common">Nematode worm</name>
    <dbReference type="NCBI Taxonomy" id="13658"/>
    <lineage>
        <taxon>Eukaryota</taxon>
        <taxon>Metazoa</taxon>
        <taxon>Ecdysozoa</taxon>
        <taxon>Nematoda</taxon>
        <taxon>Enoplea</taxon>
        <taxon>Dorylaimia</taxon>
        <taxon>Mermithida</taxon>
        <taxon>Mermithoidea</taxon>
        <taxon>Mermithidae</taxon>
        <taxon>Romanomermis</taxon>
    </lineage>
</organism>
<dbReference type="AlphaFoldDB" id="A0A915HPX5"/>